<dbReference type="AlphaFoldDB" id="A0A0C2CTF8"/>
<comment type="caution">
    <text evidence="2">The sequence shown here is derived from an EMBL/GenBank/DDBJ whole genome shotgun (WGS) entry which is preliminary data.</text>
</comment>
<gene>
    <name evidence="2" type="ORF">DB30_00921</name>
</gene>
<sequence length="72" mass="8198">MVVLGAKMPATRGQPHGPDCTRQTRPGRIPRRAPCEMWEIRALGLADPLVLTERRFMCHQDPSLALRPRQPR</sequence>
<evidence type="ECO:0000313" key="2">
    <source>
        <dbReference type="EMBL" id="KIG12900.1"/>
    </source>
</evidence>
<feature type="region of interest" description="Disordered" evidence="1">
    <location>
        <begin position="1"/>
        <end position="28"/>
    </location>
</feature>
<dbReference type="Proteomes" id="UP000031599">
    <property type="component" value="Unassembled WGS sequence"/>
</dbReference>
<reference evidence="2 3" key="1">
    <citation type="submission" date="2014-12" db="EMBL/GenBank/DDBJ databases">
        <title>Genome assembly of Enhygromyxa salina DSM 15201.</title>
        <authorList>
            <person name="Sharma G."/>
            <person name="Subramanian S."/>
        </authorList>
    </citation>
    <scope>NUCLEOTIDE SEQUENCE [LARGE SCALE GENOMIC DNA]</scope>
    <source>
        <strain evidence="2 3">DSM 15201</strain>
    </source>
</reference>
<name>A0A0C2CTF8_9BACT</name>
<evidence type="ECO:0000256" key="1">
    <source>
        <dbReference type="SAM" id="MobiDB-lite"/>
    </source>
</evidence>
<dbReference type="EMBL" id="JMCC02000114">
    <property type="protein sequence ID" value="KIG12900.1"/>
    <property type="molecule type" value="Genomic_DNA"/>
</dbReference>
<accession>A0A0C2CTF8</accession>
<protein>
    <submittedName>
        <fullName evidence="2">Uncharacterized protein</fullName>
    </submittedName>
</protein>
<proteinExistence type="predicted"/>
<organism evidence="2 3">
    <name type="scientific">Enhygromyxa salina</name>
    <dbReference type="NCBI Taxonomy" id="215803"/>
    <lineage>
        <taxon>Bacteria</taxon>
        <taxon>Pseudomonadati</taxon>
        <taxon>Myxococcota</taxon>
        <taxon>Polyangia</taxon>
        <taxon>Nannocystales</taxon>
        <taxon>Nannocystaceae</taxon>
        <taxon>Enhygromyxa</taxon>
    </lineage>
</organism>
<evidence type="ECO:0000313" key="3">
    <source>
        <dbReference type="Proteomes" id="UP000031599"/>
    </source>
</evidence>